<keyword evidence="1" id="KW-0812">Transmembrane</keyword>
<protein>
    <submittedName>
        <fullName evidence="2">Uncharacterized protein</fullName>
    </submittedName>
</protein>
<feature type="transmembrane region" description="Helical" evidence="1">
    <location>
        <begin position="65"/>
        <end position="85"/>
    </location>
</feature>
<keyword evidence="1" id="KW-0472">Membrane</keyword>
<dbReference type="Proteomes" id="UP001595444">
    <property type="component" value="Unassembled WGS sequence"/>
</dbReference>
<dbReference type="RefSeq" id="WP_194213111.1">
    <property type="nucleotide sequence ID" value="NZ_CP061205.1"/>
</dbReference>
<dbReference type="EMBL" id="JBHRSL010000010">
    <property type="protein sequence ID" value="MFC3053108.1"/>
    <property type="molecule type" value="Genomic_DNA"/>
</dbReference>
<evidence type="ECO:0000313" key="2">
    <source>
        <dbReference type="EMBL" id="MFC3053108.1"/>
    </source>
</evidence>
<keyword evidence="1" id="KW-1133">Transmembrane helix</keyword>
<evidence type="ECO:0000313" key="3">
    <source>
        <dbReference type="Proteomes" id="UP001595444"/>
    </source>
</evidence>
<feature type="transmembrane region" description="Helical" evidence="1">
    <location>
        <begin position="38"/>
        <end position="59"/>
    </location>
</feature>
<keyword evidence="3" id="KW-1185">Reference proteome</keyword>
<accession>A0ABV7D7D3</accession>
<reference evidence="3" key="1">
    <citation type="journal article" date="2019" name="Int. J. Syst. Evol. Microbiol.">
        <title>The Global Catalogue of Microorganisms (GCM) 10K type strain sequencing project: providing services to taxonomists for standard genome sequencing and annotation.</title>
        <authorList>
            <consortium name="The Broad Institute Genomics Platform"/>
            <consortium name="The Broad Institute Genome Sequencing Center for Infectious Disease"/>
            <person name="Wu L."/>
            <person name="Ma J."/>
        </authorList>
    </citation>
    <scope>NUCLEOTIDE SEQUENCE [LARGE SCALE GENOMIC DNA]</scope>
    <source>
        <strain evidence="3">KCTC 62164</strain>
    </source>
</reference>
<organism evidence="2 3">
    <name type="scientific">Kordiimonas pumila</name>
    <dbReference type="NCBI Taxonomy" id="2161677"/>
    <lineage>
        <taxon>Bacteria</taxon>
        <taxon>Pseudomonadati</taxon>
        <taxon>Pseudomonadota</taxon>
        <taxon>Alphaproteobacteria</taxon>
        <taxon>Kordiimonadales</taxon>
        <taxon>Kordiimonadaceae</taxon>
        <taxon>Kordiimonas</taxon>
    </lineage>
</organism>
<comment type="caution">
    <text evidence="2">The sequence shown here is derived from an EMBL/GenBank/DDBJ whole genome shotgun (WGS) entry which is preliminary data.</text>
</comment>
<name>A0ABV7D7D3_9PROT</name>
<feature type="transmembrane region" description="Helical" evidence="1">
    <location>
        <begin position="6"/>
        <end position="26"/>
    </location>
</feature>
<sequence>MPAEIMAIAAVLSCMLSAATFYLASPNQRILKKPFPKIAMYSSASLCFCFSAFALNTLMTLAPTIFSMALLYMMVWALLPFVGVLDQVQGRAK</sequence>
<proteinExistence type="predicted"/>
<gene>
    <name evidence="2" type="ORF">ACFOKA_14430</name>
</gene>
<evidence type="ECO:0000256" key="1">
    <source>
        <dbReference type="SAM" id="Phobius"/>
    </source>
</evidence>